<keyword evidence="1" id="KW-0812">Transmembrane</keyword>
<dbReference type="EMBL" id="JANFFA010000004">
    <property type="protein sequence ID" value="MDQ2095193.1"/>
    <property type="molecule type" value="Genomic_DNA"/>
</dbReference>
<keyword evidence="1" id="KW-0472">Membrane</keyword>
<evidence type="ECO:0008006" key="5">
    <source>
        <dbReference type="Google" id="ProtNLM"/>
    </source>
</evidence>
<reference evidence="3" key="2">
    <citation type="submission" date="2023-04" db="EMBL/GenBank/DDBJ databases">
        <title>'Rhodoalgimonas zhirmunskyi' gen. nov., isolated from a red alga.</title>
        <authorList>
            <person name="Nedashkovskaya O.I."/>
            <person name="Otstavnykh N.Y."/>
            <person name="Bystritskaya E.P."/>
            <person name="Balabanova L.A."/>
            <person name="Isaeva M.P."/>
        </authorList>
    </citation>
    <scope>NUCLEOTIDE SEQUENCE</scope>
    <source>
        <strain evidence="3">10Alg 79</strain>
    </source>
</reference>
<feature type="chain" id="PRO_5042547998" description="Ferrochelatase" evidence="2">
    <location>
        <begin position="21"/>
        <end position="62"/>
    </location>
</feature>
<name>A0AAJ1UCW2_9RHOB</name>
<sequence length="62" mass="6063">MKAIFTAAAIAVLSTNTANAGSLSDPVIDRDVIVADTSASSSSTGLVLVLLVTAAMIAAVAD</sequence>
<reference evidence="3" key="1">
    <citation type="submission" date="2022-07" db="EMBL/GenBank/DDBJ databases">
        <authorList>
            <person name="Otstavnykh N."/>
            <person name="Isaeva M."/>
            <person name="Bystritskaya E."/>
        </authorList>
    </citation>
    <scope>NUCLEOTIDE SEQUENCE</scope>
    <source>
        <strain evidence="3">10Alg 79</strain>
    </source>
</reference>
<keyword evidence="1" id="KW-1133">Transmembrane helix</keyword>
<keyword evidence="4" id="KW-1185">Reference proteome</keyword>
<dbReference type="AlphaFoldDB" id="A0AAJ1UCW2"/>
<feature type="signal peptide" evidence="2">
    <location>
        <begin position="1"/>
        <end position="20"/>
    </location>
</feature>
<evidence type="ECO:0000256" key="2">
    <source>
        <dbReference type="SAM" id="SignalP"/>
    </source>
</evidence>
<feature type="transmembrane region" description="Helical" evidence="1">
    <location>
        <begin position="44"/>
        <end position="61"/>
    </location>
</feature>
<protein>
    <recommendedName>
        <fullName evidence="5">Ferrochelatase</fullName>
    </recommendedName>
</protein>
<gene>
    <name evidence="3" type="ORF">NOI20_13830</name>
</gene>
<evidence type="ECO:0000313" key="4">
    <source>
        <dbReference type="Proteomes" id="UP001227162"/>
    </source>
</evidence>
<evidence type="ECO:0000256" key="1">
    <source>
        <dbReference type="SAM" id="Phobius"/>
    </source>
</evidence>
<proteinExistence type="predicted"/>
<comment type="caution">
    <text evidence="3">The sequence shown here is derived from an EMBL/GenBank/DDBJ whole genome shotgun (WGS) entry which is preliminary data.</text>
</comment>
<dbReference type="Proteomes" id="UP001227162">
    <property type="component" value="Unassembled WGS sequence"/>
</dbReference>
<organism evidence="3 4">
    <name type="scientific">Rhodalgimonas zhirmunskyi</name>
    <dbReference type="NCBI Taxonomy" id="2964767"/>
    <lineage>
        <taxon>Bacteria</taxon>
        <taxon>Pseudomonadati</taxon>
        <taxon>Pseudomonadota</taxon>
        <taxon>Alphaproteobacteria</taxon>
        <taxon>Rhodobacterales</taxon>
        <taxon>Roseobacteraceae</taxon>
        <taxon>Rhodalgimonas</taxon>
    </lineage>
</organism>
<evidence type="ECO:0000313" key="3">
    <source>
        <dbReference type="EMBL" id="MDQ2095193.1"/>
    </source>
</evidence>
<accession>A0AAJ1UCW2</accession>
<keyword evidence="2" id="KW-0732">Signal</keyword>
<dbReference type="RefSeq" id="WP_317626819.1">
    <property type="nucleotide sequence ID" value="NZ_JANFFA010000004.1"/>
</dbReference>